<name>A0A2U3EQE7_PURLI</name>
<dbReference type="EMBL" id="JAWRVI010000009">
    <property type="protein sequence ID" value="KAK4092279.1"/>
    <property type="molecule type" value="Genomic_DNA"/>
</dbReference>
<dbReference type="EMBL" id="LCWV01000001">
    <property type="protein sequence ID" value="PWI76728.1"/>
    <property type="molecule type" value="Genomic_DNA"/>
</dbReference>
<proteinExistence type="predicted"/>
<gene>
    <name evidence="4" type="ORF">PCL_03922</name>
    <name evidence="3" type="ORF">Purlil1_3532</name>
</gene>
<protein>
    <submittedName>
        <fullName evidence="4">Uncharacterized protein</fullName>
    </submittedName>
</protein>
<organism evidence="4 5">
    <name type="scientific">Purpureocillium lilacinum</name>
    <name type="common">Paecilomyces lilacinus</name>
    <dbReference type="NCBI Taxonomy" id="33203"/>
    <lineage>
        <taxon>Eukaryota</taxon>
        <taxon>Fungi</taxon>
        <taxon>Dikarya</taxon>
        <taxon>Ascomycota</taxon>
        <taxon>Pezizomycotina</taxon>
        <taxon>Sordariomycetes</taxon>
        <taxon>Hypocreomycetidae</taxon>
        <taxon>Hypocreales</taxon>
        <taxon>Ophiocordycipitaceae</taxon>
        <taxon>Purpureocillium</taxon>
    </lineage>
</organism>
<evidence type="ECO:0000313" key="5">
    <source>
        <dbReference type="Proteomes" id="UP000245956"/>
    </source>
</evidence>
<evidence type="ECO:0000313" key="4">
    <source>
        <dbReference type="EMBL" id="PWI76728.1"/>
    </source>
</evidence>
<feature type="signal peptide" evidence="2">
    <location>
        <begin position="1"/>
        <end position="19"/>
    </location>
</feature>
<comment type="caution">
    <text evidence="4">The sequence shown here is derived from an EMBL/GenBank/DDBJ whole genome shotgun (WGS) entry which is preliminary data.</text>
</comment>
<keyword evidence="2" id="KW-0732">Signal</keyword>
<evidence type="ECO:0000256" key="1">
    <source>
        <dbReference type="SAM" id="MobiDB-lite"/>
    </source>
</evidence>
<reference evidence="4 5" key="2">
    <citation type="journal article" date="2016" name="Front. Microbiol.">
        <title>Genome and transcriptome sequences reveal the specific parasitism of the nematophagous Purpureocillium lilacinum 36-1.</title>
        <authorList>
            <person name="Xie J."/>
            <person name="Li S."/>
            <person name="Mo C."/>
            <person name="Xiao X."/>
            <person name="Peng D."/>
            <person name="Wang G."/>
            <person name="Xiao Y."/>
        </authorList>
    </citation>
    <scope>NUCLEOTIDE SEQUENCE [LARGE SCALE GENOMIC DNA]</scope>
    <source>
        <strain evidence="4 5">36-1</strain>
    </source>
</reference>
<dbReference type="Proteomes" id="UP001287286">
    <property type="component" value="Unassembled WGS sequence"/>
</dbReference>
<reference evidence="3 6" key="4">
    <citation type="journal article" date="2024" name="Microbiol. Resour. Announc.">
        <title>Genome annotations for the ascomycete fungi Trichoderma harzianum, Trichoderma aggressivum, and Purpureocillium lilacinum.</title>
        <authorList>
            <person name="Beijen E.P.W."/>
            <person name="Ohm R.A."/>
        </authorList>
    </citation>
    <scope>NUCLEOTIDE SEQUENCE [LARGE SCALE GENOMIC DNA]</scope>
    <source>
        <strain evidence="3 6">CBS 150709</strain>
    </source>
</reference>
<sequence>MKFSLWMLALAGLCAATAAHDPPPPAETEIHYRSRGKGRLKMSDGARHTMAPSPLLDRRIPQPHGADGIVQPPHEDNDGLKNADPKSLSGPDPKTAPDPATVDKLTKSRIHAPMTMAGGNIFARKKKEPSAFCVVRPVLFPPLRDSTVALLRFSRRNSRFFFSVTPSVARLTRHLFDNFSESG</sequence>
<feature type="compositionally biased region" description="Basic and acidic residues" evidence="1">
    <location>
        <begin position="73"/>
        <end position="84"/>
    </location>
</feature>
<evidence type="ECO:0000313" key="6">
    <source>
        <dbReference type="Proteomes" id="UP001287286"/>
    </source>
</evidence>
<reference evidence="3" key="3">
    <citation type="submission" date="2023-11" db="EMBL/GenBank/DDBJ databases">
        <authorList>
            <person name="Beijen E."/>
            <person name="Ohm R.A."/>
        </authorList>
    </citation>
    <scope>NUCLEOTIDE SEQUENCE</scope>
    <source>
        <strain evidence="3">CBS 150709</strain>
    </source>
</reference>
<accession>A0A2U3EQE7</accession>
<dbReference type="Proteomes" id="UP000245956">
    <property type="component" value="Unassembled WGS sequence"/>
</dbReference>
<evidence type="ECO:0000256" key="2">
    <source>
        <dbReference type="SAM" id="SignalP"/>
    </source>
</evidence>
<dbReference type="AlphaFoldDB" id="A0A2U3EQE7"/>
<reference evidence="4" key="1">
    <citation type="submission" date="2015-05" db="EMBL/GenBank/DDBJ databases">
        <authorList>
            <person name="Wang D.B."/>
            <person name="Wang M."/>
        </authorList>
    </citation>
    <scope>NUCLEOTIDE SEQUENCE</scope>
    <source>
        <strain evidence="4">36-1</strain>
    </source>
</reference>
<keyword evidence="6" id="KW-1185">Reference proteome</keyword>
<evidence type="ECO:0000313" key="3">
    <source>
        <dbReference type="EMBL" id="KAK4092279.1"/>
    </source>
</evidence>
<feature type="chain" id="PRO_5015768943" evidence="2">
    <location>
        <begin position="20"/>
        <end position="183"/>
    </location>
</feature>
<feature type="region of interest" description="Disordered" evidence="1">
    <location>
        <begin position="17"/>
        <end position="101"/>
    </location>
</feature>